<evidence type="ECO:0000256" key="3">
    <source>
        <dbReference type="ARBA" id="ARBA00023125"/>
    </source>
</evidence>
<dbReference type="Proteomes" id="UP000190848">
    <property type="component" value="Chromosome"/>
</dbReference>
<dbReference type="PANTHER" id="PTHR30408:SF12">
    <property type="entry name" value="TYPE I RESTRICTION ENZYME MJAVIII SPECIFICITY SUBUNIT"/>
    <property type="match status" value="1"/>
</dbReference>
<organism evidence="5 6">
    <name type="scientific">Elizabethkingia anophelis</name>
    <dbReference type="NCBI Taxonomy" id="1117645"/>
    <lineage>
        <taxon>Bacteria</taxon>
        <taxon>Pseudomonadati</taxon>
        <taxon>Bacteroidota</taxon>
        <taxon>Flavobacteriia</taxon>
        <taxon>Flavobacteriales</taxon>
        <taxon>Weeksellaceae</taxon>
        <taxon>Elizabethkingia</taxon>
    </lineage>
</organism>
<keyword evidence="2" id="KW-0680">Restriction system</keyword>
<gene>
    <name evidence="5" type="ORF">BBD32_02895</name>
</gene>
<evidence type="ECO:0000256" key="2">
    <source>
        <dbReference type="ARBA" id="ARBA00022747"/>
    </source>
</evidence>
<dbReference type="EMBL" id="CP016374">
    <property type="protein sequence ID" value="AQX00487.1"/>
    <property type="molecule type" value="Genomic_DNA"/>
</dbReference>
<dbReference type="InterPro" id="IPR052021">
    <property type="entry name" value="Type-I_RS_S_subunit"/>
</dbReference>
<dbReference type="RefSeq" id="WP_078395211.1">
    <property type="nucleotide sequence ID" value="NZ_CP016374.1"/>
</dbReference>
<dbReference type="REBASE" id="192457">
    <property type="entry name" value="S1.EenF3201ORF2905P"/>
</dbReference>
<feature type="domain" description="Type I restriction modification DNA specificity" evidence="4">
    <location>
        <begin position="225"/>
        <end position="408"/>
    </location>
</feature>
<reference evidence="5 6" key="1">
    <citation type="submission" date="2016-07" db="EMBL/GenBank/DDBJ databases">
        <title>Revisiting the taxonomy of the Elizabethkingia Genus using Whole-Genome Sequencing, Optical Mapping, and MALDI-TOF, along with proposal of three novel Elizabethkingia species: Elizabethkingia bruuniana sp. nov., Elizabethkingia ursingii sp. nov., and Elizabethkingia occulta sp. nov.</title>
        <authorList>
            <person name="Nicholson A.C."/>
        </authorList>
    </citation>
    <scope>NUCLEOTIDE SEQUENCE [LARGE SCALE GENOMIC DNA]</scope>
    <source>
        <strain evidence="5 6">F3201</strain>
    </source>
</reference>
<evidence type="ECO:0000256" key="1">
    <source>
        <dbReference type="ARBA" id="ARBA00010923"/>
    </source>
</evidence>
<evidence type="ECO:0000313" key="6">
    <source>
        <dbReference type="Proteomes" id="UP000190848"/>
    </source>
</evidence>
<dbReference type="AlphaFoldDB" id="A0AAU8USU0"/>
<proteinExistence type="inferred from homology"/>
<dbReference type="Gene3D" id="1.10.287.1120">
    <property type="entry name" value="Bipartite methylase S protein"/>
    <property type="match status" value="1"/>
</dbReference>
<dbReference type="GO" id="GO:0009307">
    <property type="term" value="P:DNA restriction-modification system"/>
    <property type="evidence" value="ECO:0007669"/>
    <property type="project" value="UniProtKB-KW"/>
</dbReference>
<dbReference type="Pfam" id="PF01420">
    <property type="entry name" value="Methylase_S"/>
    <property type="match status" value="2"/>
</dbReference>
<dbReference type="PANTHER" id="PTHR30408">
    <property type="entry name" value="TYPE-1 RESTRICTION ENZYME ECOKI SPECIFICITY PROTEIN"/>
    <property type="match status" value="1"/>
</dbReference>
<evidence type="ECO:0000259" key="4">
    <source>
        <dbReference type="Pfam" id="PF01420"/>
    </source>
</evidence>
<feature type="domain" description="Type I restriction modification DNA specificity" evidence="4">
    <location>
        <begin position="22"/>
        <end position="198"/>
    </location>
</feature>
<dbReference type="CDD" id="cd17287">
    <property type="entry name" value="RMtype1_S_EcoN10ORF171P_TRD2-CR2_like"/>
    <property type="match status" value="1"/>
</dbReference>
<name>A0AAU8USU0_9FLAO</name>
<evidence type="ECO:0000313" key="5">
    <source>
        <dbReference type="EMBL" id="AQX00487.1"/>
    </source>
</evidence>
<sequence>MCGKELIMTFFPNLRFPGFEGEWIEKKLGNVSNISSGGTPNRNNPSYWNGIIPWVTTSLIDFNLIETTDEYITNEGLKSSSAKLFPKETLLMAMYGQGKTRGKIGMLNIEASTNQACGAIITDKNILNPFFAFQNLAKRYDEIRDLSNQGGQENLSGGIIKGLGIIFPNLLEQEKIASFFTLIDERLQTQKKIIEKLETLMKVSRINIFSQKLRFKDEQGYDFPDWKKLKLGKIGNFQTSSIDKLSKKNENEVYLVNYMNVYRHEDINSSTIKSFQKVTAKEQQITSCNLKKGDILFTPSSETPDDIGHSVVISENLENAVFSYHLMRFRPKIEIDILYSHHFCNVPIVLNQLSKFATGSTRFTISVKSFSDVEISLPSLPEQKVIGRFLSLVENKIDTEKQILEKLELQKKFLLGNLFV</sequence>
<dbReference type="Gene3D" id="3.90.220.20">
    <property type="entry name" value="DNA methylase specificity domains"/>
    <property type="match status" value="2"/>
</dbReference>
<protein>
    <recommendedName>
        <fullName evidence="4">Type I restriction modification DNA specificity domain-containing protein</fullName>
    </recommendedName>
</protein>
<keyword evidence="3" id="KW-0238">DNA-binding</keyword>
<dbReference type="GO" id="GO:0003677">
    <property type="term" value="F:DNA binding"/>
    <property type="evidence" value="ECO:0007669"/>
    <property type="project" value="UniProtKB-KW"/>
</dbReference>
<dbReference type="SUPFAM" id="SSF116734">
    <property type="entry name" value="DNA methylase specificity domain"/>
    <property type="match status" value="2"/>
</dbReference>
<accession>A0AAU8USU0</accession>
<dbReference type="InterPro" id="IPR000055">
    <property type="entry name" value="Restrct_endonuc_typeI_TRD"/>
</dbReference>
<comment type="similarity">
    <text evidence="1">Belongs to the type-I restriction system S methylase family.</text>
</comment>
<dbReference type="InterPro" id="IPR044946">
    <property type="entry name" value="Restrct_endonuc_typeI_TRD_sf"/>
</dbReference>